<protein>
    <recommendedName>
        <fullName evidence="3">TTF-type domain-containing protein</fullName>
    </recommendedName>
</protein>
<dbReference type="PANTHER" id="PTHR45749">
    <property type="match status" value="1"/>
</dbReference>
<accession>A0A1A8IJ03</accession>
<dbReference type="AlphaFoldDB" id="A0A1A8IJ03"/>
<dbReference type="SUPFAM" id="SSF53098">
    <property type="entry name" value="Ribonuclease H-like"/>
    <property type="match status" value="1"/>
</dbReference>
<sequence>MIHFACVVPVPLAAEKVIEYVKEDDVSEEREGDGCSEGSEDDERPEEEDSERLSNTDECLPEDPGLWPEKLTGQQRDTVVRRLANKSDQTPGIDKITPKDMEGKPFPNYLQYAKSANGREKIRRDWLIYSESAKDLYCIPCLLFSHEQTKPSKSALNSKDGLKLANIKWKKMYGKLPEHETNAPHKQCYLKWKSLQHSLLAATGVDGHLQKQMLTEVEKNKMILERLLDVTLHLASRNLAFRGKTSNLDDVHNGNFLGTLELLSHYDPLLHEHLEKIRQKKKGARLTHYLSAETQNEFIELCGKRVLNAILAEREDAIYYSVICDSTPDISHTEQNVLLVRYVHQHKDSDVWEITERFIHKKTGREVSQMIQTVLKDSGISLDDCRGQGYDNGANMSGKVKGVQAQILQANPLATYSPCASHTLNLVGTHAAESCPEVSTFFGCINRLYNLFSASPERWVIFKEKTGCSLHRLSDTRWSARIAAVRVVATHLPSIIEALECILATCNLTSEAKFEANGLKNYFMTFDAVVLLTVWVKVLQSIENRNLILQAGNISLDIEAANIKALQEEIQAIRNEWSSLLAEASLVAQAMEIPVQFKREDRRKRKRKCMPDEMMTQGDIPEESAEDAFRYNIFFVAMDAIISDF</sequence>
<organism evidence="4">
    <name type="scientific">Nothobranchius kuhntae</name>
    <name type="common">Beira killifish</name>
    <dbReference type="NCBI Taxonomy" id="321403"/>
    <lineage>
        <taxon>Eukaryota</taxon>
        <taxon>Metazoa</taxon>
        <taxon>Chordata</taxon>
        <taxon>Craniata</taxon>
        <taxon>Vertebrata</taxon>
        <taxon>Euteleostomi</taxon>
        <taxon>Actinopterygii</taxon>
        <taxon>Neopterygii</taxon>
        <taxon>Teleostei</taxon>
        <taxon>Neoteleostei</taxon>
        <taxon>Acanthomorphata</taxon>
        <taxon>Ovalentaria</taxon>
        <taxon>Atherinomorphae</taxon>
        <taxon>Cyprinodontiformes</taxon>
        <taxon>Nothobranchiidae</taxon>
        <taxon>Nothobranchius</taxon>
    </lineage>
</organism>
<feature type="coiled-coil region" evidence="1">
    <location>
        <begin position="556"/>
        <end position="583"/>
    </location>
</feature>
<proteinExistence type="predicted"/>
<dbReference type="InterPro" id="IPR012337">
    <property type="entry name" value="RNaseH-like_sf"/>
</dbReference>
<gene>
    <name evidence="4" type="primary">CR376751.1</name>
</gene>
<feature type="compositionally biased region" description="Acidic residues" evidence="2">
    <location>
        <begin position="38"/>
        <end position="50"/>
    </location>
</feature>
<evidence type="ECO:0000256" key="1">
    <source>
        <dbReference type="SAM" id="Coils"/>
    </source>
</evidence>
<dbReference type="InterPro" id="IPR006580">
    <property type="entry name" value="Znf_TTF"/>
</dbReference>
<evidence type="ECO:0000256" key="2">
    <source>
        <dbReference type="SAM" id="MobiDB-lite"/>
    </source>
</evidence>
<reference evidence="4" key="1">
    <citation type="submission" date="2016-05" db="EMBL/GenBank/DDBJ databases">
        <authorList>
            <person name="Lavstsen T."/>
            <person name="Jespersen J.S."/>
        </authorList>
    </citation>
    <scope>NUCLEOTIDE SEQUENCE</scope>
    <source>
        <tissue evidence="4">Brain</tissue>
    </source>
</reference>
<dbReference type="EMBL" id="HAED01010767">
    <property type="protein sequence ID" value="SBQ96995.1"/>
    <property type="molecule type" value="Transcribed_RNA"/>
</dbReference>
<feature type="region of interest" description="Disordered" evidence="2">
    <location>
        <begin position="23"/>
        <end position="101"/>
    </location>
</feature>
<dbReference type="SMART" id="SM00597">
    <property type="entry name" value="ZnF_TTF"/>
    <property type="match status" value="1"/>
</dbReference>
<dbReference type="Pfam" id="PF14291">
    <property type="entry name" value="DUF4371"/>
    <property type="match status" value="1"/>
</dbReference>
<evidence type="ECO:0000259" key="3">
    <source>
        <dbReference type="SMART" id="SM00597"/>
    </source>
</evidence>
<keyword evidence="1" id="KW-0175">Coiled coil</keyword>
<dbReference type="InterPro" id="IPR025398">
    <property type="entry name" value="DUF4371"/>
</dbReference>
<feature type="domain" description="TTF-type" evidence="3">
    <location>
        <begin position="112"/>
        <end position="204"/>
    </location>
</feature>
<reference evidence="4" key="2">
    <citation type="submission" date="2016-06" db="EMBL/GenBank/DDBJ databases">
        <title>The genome of a short-lived fish provides insights into sex chromosome evolution and the genetic control of aging.</title>
        <authorList>
            <person name="Reichwald K."/>
            <person name="Felder M."/>
            <person name="Petzold A."/>
            <person name="Koch P."/>
            <person name="Groth M."/>
            <person name="Platzer M."/>
        </authorList>
    </citation>
    <scope>NUCLEOTIDE SEQUENCE</scope>
    <source>
        <tissue evidence="4">Brain</tissue>
    </source>
</reference>
<name>A0A1A8IJ03_NOTKU</name>
<evidence type="ECO:0000313" key="4">
    <source>
        <dbReference type="EMBL" id="SBQ96995.1"/>
    </source>
</evidence>
<dbReference type="PANTHER" id="PTHR45749:SF33">
    <property type="entry name" value="ZINC FINGER MYM-TYPE PROTEIN 1"/>
    <property type="match status" value="1"/>
</dbReference>